<dbReference type="EMBL" id="DVFK01000118">
    <property type="protein sequence ID" value="HIQ68622.1"/>
    <property type="molecule type" value="Genomic_DNA"/>
</dbReference>
<feature type="signal peptide" evidence="1">
    <location>
        <begin position="1"/>
        <end position="19"/>
    </location>
</feature>
<sequence length="151" mass="16399">MKKRMLPFLLALALLFGLAGCGATGGSLDIQALAEDLLKNGEFSDELWKIDDSMVQKLYNVSDYTQALVYVGSGATAEELALFAFPSEDAAAQGLQKAKDRLESQIADYRTYLPQEVPKLQNAVVKQWGNFVIVCVSPGSACGEIVARYTK</sequence>
<keyword evidence="1" id="KW-0732">Signal</keyword>
<evidence type="ECO:0000313" key="3">
    <source>
        <dbReference type="Proteomes" id="UP000886796"/>
    </source>
</evidence>
<dbReference type="PROSITE" id="PS51257">
    <property type="entry name" value="PROKAR_LIPOPROTEIN"/>
    <property type="match status" value="1"/>
</dbReference>
<proteinExistence type="predicted"/>
<dbReference type="Pfam" id="PF14270">
    <property type="entry name" value="DUF4358"/>
    <property type="match status" value="1"/>
</dbReference>
<name>A0A9D0Z3W6_9FIRM</name>
<reference evidence="2" key="1">
    <citation type="submission" date="2020-10" db="EMBL/GenBank/DDBJ databases">
        <authorList>
            <person name="Gilroy R."/>
        </authorList>
    </citation>
    <scope>NUCLEOTIDE SEQUENCE</scope>
    <source>
        <strain evidence="2">13361</strain>
    </source>
</reference>
<gene>
    <name evidence="2" type="ORF">IAB74_08960</name>
</gene>
<dbReference type="Proteomes" id="UP000886796">
    <property type="component" value="Unassembled WGS sequence"/>
</dbReference>
<evidence type="ECO:0000256" key="1">
    <source>
        <dbReference type="SAM" id="SignalP"/>
    </source>
</evidence>
<evidence type="ECO:0000313" key="2">
    <source>
        <dbReference type="EMBL" id="HIQ68622.1"/>
    </source>
</evidence>
<reference evidence="2" key="2">
    <citation type="journal article" date="2021" name="PeerJ">
        <title>Extensive microbial diversity within the chicken gut microbiome revealed by metagenomics and culture.</title>
        <authorList>
            <person name="Gilroy R."/>
            <person name="Ravi A."/>
            <person name="Getino M."/>
            <person name="Pursley I."/>
            <person name="Horton D.L."/>
            <person name="Alikhan N.F."/>
            <person name="Baker D."/>
            <person name="Gharbi K."/>
            <person name="Hall N."/>
            <person name="Watson M."/>
            <person name="Adriaenssens E.M."/>
            <person name="Foster-Nyarko E."/>
            <person name="Jarju S."/>
            <person name="Secka A."/>
            <person name="Antonio M."/>
            <person name="Oren A."/>
            <person name="Chaudhuri R.R."/>
            <person name="La Ragione R."/>
            <person name="Hildebrand F."/>
            <person name="Pallen M.J."/>
        </authorList>
    </citation>
    <scope>NUCLEOTIDE SEQUENCE</scope>
    <source>
        <strain evidence="2">13361</strain>
    </source>
</reference>
<dbReference type="AlphaFoldDB" id="A0A9D0Z3W6"/>
<protein>
    <submittedName>
        <fullName evidence="2">DUF4358 domain-containing protein</fullName>
    </submittedName>
</protein>
<comment type="caution">
    <text evidence="2">The sequence shown here is derived from an EMBL/GenBank/DDBJ whole genome shotgun (WGS) entry which is preliminary data.</text>
</comment>
<dbReference type="InterPro" id="IPR025648">
    <property type="entry name" value="DUF4358"/>
</dbReference>
<organism evidence="2 3">
    <name type="scientific">Candidatus Faecousia excrementigallinarum</name>
    <dbReference type="NCBI Taxonomy" id="2840806"/>
    <lineage>
        <taxon>Bacteria</taxon>
        <taxon>Bacillati</taxon>
        <taxon>Bacillota</taxon>
        <taxon>Clostridia</taxon>
        <taxon>Eubacteriales</taxon>
        <taxon>Oscillospiraceae</taxon>
        <taxon>Faecousia</taxon>
    </lineage>
</organism>
<feature type="chain" id="PRO_5039203831" evidence="1">
    <location>
        <begin position="20"/>
        <end position="151"/>
    </location>
</feature>
<accession>A0A9D0Z3W6</accession>